<dbReference type="GO" id="GO:0006508">
    <property type="term" value="P:proteolysis"/>
    <property type="evidence" value="ECO:0007669"/>
    <property type="project" value="InterPro"/>
</dbReference>
<comment type="similarity">
    <text evidence="1">Belongs to the peptidase S8 family.</text>
</comment>
<dbReference type="Proteomes" id="UP000216411">
    <property type="component" value="Unassembled WGS sequence"/>
</dbReference>
<evidence type="ECO:0000259" key="2">
    <source>
        <dbReference type="Pfam" id="PF00082"/>
    </source>
</evidence>
<evidence type="ECO:0000256" key="1">
    <source>
        <dbReference type="PROSITE-ProRule" id="PRU01240"/>
    </source>
</evidence>
<proteinExistence type="inferred from homology"/>
<dbReference type="SUPFAM" id="SSF52743">
    <property type="entry name" value="Subtilisin-like"/>
    <property type="match status" value="1"/>
</dbReference>
<accession>A0A371JC17</accession>
<dbReference type="InterPro" id="IPR000209">
    <property type="entry name" value="Peptidase_S8/S53_dom"/>
</dbReference>
<comment type="caution">
    <text evidence="3">The sequence shown here is derived from an EMBL/GenBank/DDBJ whole genome shotgun (WGS) entry which is preliminary data.</text>
</comment>
<dbReference type="PROSITE" id="PS51892">
    <property type="entry name" value="SUBTILASE"/>
    <property type="match status" value="1"/>
</dbReference>
<gene>
    <name evidence="3" type="ORF">CG710_015495</name>
</gene>
<dbReference type="OrthoDB" id="9798386at2"/>
<reference evidence="3 4" key="1">
    <citation type="journal article" date="2017" name="Genome Announc.">
        <title>Draft Genome Sequence of a Sporulating and Motile Strain of Lachnotalea glycerini Isolated from Water in Quebec City, Canada.</title>
        <authorList>
            <person name="Maheux A.F."/>
            <person name="Boudreau D.K."/>
            <person name="Berube E."/>
            <person name="Boissinot M."/>
            <person name="Raymond F."/>
            <person name="Brodeur S."/>
            <person name="Corbeil J."/>
            <person name="Isabel S."/>
            <person name="Omar R.F."/>
            <person name="Bergeron M.G."/>
        </authorList>
    </citation>
    <scope>NUCLEOTIDE SEQUENCE [LARGE SCALE GENOMIC DNA]</scope>
    <source>
        <strain evidence="3 4">CCRI-19302</strain>
    </source>
</reference>
<name>A0A371JC17_9FIRM</name>
<dbReference type="Pfam" id="PF00082">
    <property type="entry name" value="Peptidase_S8"/>
    <property type="match status" value="1"/>
</dbReference>
<evidence type="ECO:0000313" key="3">
    <source>
        <dbReference type="EMBL" id="RDY30273.1"/>
    </source>
</evidence>
<feature type="domain" description="Peptidase S8/S53" evidence="2">
    <location>
        <begin position="10"/>
        <end position="55"/>
    </location>
</feature>
<dbReference type="AlphaFoldDB" id="A0A371JC17"/>
<dbReference type="InterPro" id="IPR036852">
    <property type="entry name" value="Peptidase_S8/S53_dom_sf"/>
</dbReference>
<evidence type="ECO:0000313" key="4">
    <source>
        <dbReference type="Proteomes" id="UP000216411"/>
    </source>
</evidence>
<dbReference type="Gene3D" id="3.40.50.200">
    <property type="entry name" value="Peptidase S8/S53 domain"/>
    <property type="match status" value="1"/>
</dbReference>
<keyword evidence="4" id="KW-1185">Reference proteome</keyword>
<sequence length="60" mass="6709">MFSVVHSSDFGISPNANVYILKVLDKDCKGHTEDIIDAINYCINNNIHIINMSFAIPNNN</sequence>
<protein>
    <recommendedName>
        <fullName evidence="2">Peptidase S8/S53 domain-containing protein</fullName>
    </recommendedName>
</protein>
<organism evidence="3 4">
    <name type="scientific">Lachnotalea glycerini</name>
    <dbReference type="NCBI Taxonomy" id="1763509"/>
    <lineage>
        <taxon>Bacteria</taxon>
        <taxon>Bacillati</taxon>
        <taxon>Bacillota</taxon>
        <taxon>Clostridia</taxon>
        <taxon>Lachnospirales</taxon>
        <taxon>Lachnospiraceae</taxon>
        <taxon>Lachnotalea</taxon>
    </lineage>
</organism>
<comment type="caution">
    <text evidence="1">Lacks conserved residue(s) required for the propagation of feature annotation.</text>
</comment>
<dbReference type="EMBL" id="NOKA02000042">
    <property type="protein sequence ID" value="RDY30273.1"/>
    <property type="molecule type" value="Genomic_DNA"/>
</dbReference>
<dbReference type="GO" id="GO:0004252">
    <property type="term" value="F:serine-type endopeptidase activity"/>
    <property type="evidence" value="ECO:0007669"/>
    <property type="project" value="InterPro"/>
</dbReference>